<dbReference type="Gene3D" id="3.20.20.450">
    <property type="entry name" value="EAL domain"/>
    <property type="match status" value="1"/>
</dbReference>
<evidence type="ECO:0000313" key="6">
    <source>
        <dbReference type="EMBL" id="NHZ64510.1"/>
    </source>
</evidence>
<evidence type="ECO:0000259" key="3">
    <source>
        <dbReference type="PROSITE" id="PS50113"/>
    </source>
</evidence>
<dbReference type="InterPro" id="IPR000014">
    <property type="entry name" value="PAS"/>
</dbReference>
<dbReference type="InterPro" id="IPR013656">
    <property type="entry name" value="PAS_4"/>
</dbReference>
<dbReference type="Pfam" id="PF08448">
    <property type="entry name" value="PAS_4"/>
    <property type="match status" value="1"/>
</dbReference>
<dbReference type="SMART" id="SM00091">
    <property type="entry name" value="PAS"/>
    <property type="match status" value="1"/>
</dbReference>
<feature type="domain" description="GGDEF" evidence="5">
    <location>
        <begin position="377"/>
        <end position="510"/>
    </location>
</feature>
<comment type="caution">
    <text evidence="6">The sequence shown here is derived from an EMBL/GenBank/DDBJ whole genome shotgun (WGS) entry which is preliminary data.</text>
</comment>
<dbReference type="SUPFAM" id="SSF55073">
    <property type="entry name" value="Nucleotide cyclase"/>
    <property type="match status" value="1"/>
</dbReference>
<dbReference type="NCBIfam" id="TIGR00229">
    <property type="entry name" value="sensory_box"/>
    <property type="match status" value="1"/>
</dbReference>
<protein>
    <submittedName>
        <fullName evidence="6">EAL domain-containing protein</fullName>
    </submittedName>
</protein>
<feature type="domain" description="PAC" evidence="3">
    <location>
        <begin position="293"/>
        <end position="345"/>
    </location>
</feature>
<dbReference type="InterPro" id="IPR001633">
    <property type="entry name" value="EAL_dom"/>
</dbReference>
<keyword evidence="7" id="KW-1185">Reference proteome</keyword>
<dbReference type="InterPro" id="IPR025751">
    <property type="entry name" value="RsbRD_N_dom"/>
</dbReference>
<dbReference type="Pfam" id="PF00990">
    <property type="entry name" value="GGDEF"/>
    <property type="match status" value="1"/>
</dbReference>
<accession>A0ABX0MV08</accession>
<dbReference type="PROSITE" id="PS50887">
    <property type="entry name" value="GGDEF"/>
    <property type="match status" value="1"/>
</dbReference>
<dbReference type="InterPro" id="IPR000700">
    <property type="entry name" value="PAS-assoc_C"/>
</dbReference>
<dbReference type="InterPro" id="IPR052155">
    <property type="entry name" value="Biofilm_reg_signaling"/>
</dbReference>
<proteinExistence type="predicted"/>
<feature type="region of interest" description="Disordered" evidence="1">
    <location>
        <begin position="1"/>
        <end position="24"/>
    </location>
</feature>
<dbReference type="PROSITE" id="PS50883">
    <property type="entry name" value="EAL"/>
    <property type="match status" value="1"/>
</dbReference>
<name>A0ABX0MV08_9BURK</name>
<dbReference type="PANTHER" id="PTHR44757">
    <property type="entry name" value="DIGUANYLATE CYCLASE DGCP"/>
    <property type="match status" value="1"/>
</dbReference>
<dbReference type="Proteomes" id="UP000610594">
    <property type="component" value="Unassembled WGS sequence"/>
</dbReference>
<dbReference type="NCBIfam" id="TIGR00254">
    <property type="entry name" value="GGDEF"/>
    <property type="match status" value="1"/>
</dbReference>
<gene>
    <name evidence="6" type="ORF">F1735_19760</name>
</gene>
<dbReference type="CDD" id="cd00130">
    <property type="entry name" value="PAS"/>
    <property type="match status" value="1"/>
</dbReference>
<dbReference type="InterPro" id="IPR000160">
    <property type="entry name" value="GGDEF_dom"/>
</dbReference>
<dbReference type="CDD" id="cd01948">
    <property type="entry name" value="EAL"/>
    <property type="match status" value="1"/>
</dbReference>
<feature type="region of interest" description="Disordered" evidence="1">
    <location>
        <begin position="122"/>
        <end position="158"/>
    </location>
</feature>
<dbReference type="Pfam" id="PF14361">
    <property type="entry name" value="RsbRD_N"/>
    <property type="match status" value="1"/>
</dbReference>
<dbReference type="Gene3D" id="3.30.450.20">
    <property type="entry name" value="PAS domain"/>
    <property type="match status" value="1"/>
</dbReference>
<feature type="domain" description="EAL" evidence="4">
    <location>
        <begin position="519"/>
        <end position="774"/>
    </location>
</feature>
<dbReference type="PANTHER" id="PTHR44757:SF2">
    <property type="entry name" value="BIOFILM ARCHITECTURE MAINTENANCE PROTEIN MBAA"/>
    <property type="match status" value="1"/>
</dbReference>
<dbReference type="SMART" id="SM00267">
    <property type="entry name" value="GGDEF"/>
    <property type="match status" value="1"/>
</dbReference>
<evidence type="ECO:0000259" key="2">
    <source>
        <dbReference type="PROSITE" id="PS50112"/>
    </source>
</evidence>
<dbReference type="PROSITE" id="PS50112">
    <property type="entry name" value="PAS"/>
    <property type="match status" value="1"/>
</dbReference>
<sequence>MFSSSGRDAPDSATIPTIAPHGRSVPRSRQWDAVAIPPEIVRCMRNFFAACPSNSLGLTCDQTMNQPLENDKTRIARFIRNNLPAILQHWDEFARSIPAARHMPHERLRDHAAGMLGAIASDLERPQTPSEQADKARGRAPPHAADTQAEKHGSGRMSAGFTVTDTVAEFRALRASVMRLWADRDGDGNDLANEDLIRFNEAIDQALSESLEAYFTEKDGITHRFDTLLSATPDLHYIADTDGHVLYANRALVRLFGTAGKNPCEHRLADFCPAFADQLERDLGAVVQTRAIGRGELQCTAPDGAAHTYRYVLMPVINKDGEVDSIAGTARNISELKASEAKILRNAYYDSLTSLPNRTLFRERLEHDVRHAARTGFALALLFIDLDGFKEVNDRFGHDAGDQLLQHCAQRLQGCVRATDTVARIGGDEFTIILNEVSKPAFVEVLVGDILAELARPFAIGGKQVHVSGSIGISLYPQDAHHPNDLLRNADQAMFVAKHGGRNRFSYFTPDIRDTAWARLKVIDELRQALARCELLVYYQPIVELATEAIVKAEALVRWRHPDGSLVLPERFIGIAEEAGLIGEIDAWVLSQAVPCAVRLAELTGTPFQISVNKSPVEFMSRLVKNTWDDDLALLGRAGARIAVEITEGVLLDDSPGVRDKLARLQQAGVQLTIDDFGIGYSSMAYLNKFKVDFLKIDQSFVKDMLTTNPNSQIFAETIIAMAHKLGLKVIAEGVETAAQRDWLRQAGCDYAQGFLFSQATSEECFAQLLRAAPGCRA</sequence>
<evidence type="ECO:0000259" key="4">
    <source>
        <dbReference type="PROSITE" id="PS50883"/>
    </source>
</evidence>
<dbReference type="EMBL" id="WHJF01000055">
    <property type="protein sequence ID" value="NHZ64510.1"/>
    <property type="molecule type" value="Genomic_DNA"/>
</dbReference>
<organism evidence="6 7">
    <name type="scientific">Massilia genomosp. 1</name>
    <dbReference type="NCBI Taxonomy" id="2609280"/>
    <lineage>
        <taxon>Bacteria</taxon>
        <taxon>Pseudomonadati</taxon>
        <taxon>Pseudomonadota</taxon>
        <taxon>Betaproteobacteria</taxon>
        <taxon>Burkholderiales</taxon>
        <taxon>Oxalobacteraceae</taxon>
        <taxon>Telluria group</taxon>
        <taxon>Massilia</taxon>
    </lineage>
</organism>
<dbReference type="SUPFAM" id="SSF141868">
    <property type="entry name" value="EAL domain-like"/>
    <property type="match status" value="1"/>
</dbReference>
<evidence type="ECO:0000256" key="1">
    <source>
        <dbReference type="SAM" id="MobiDB-lite"/>
    </source>
</evidence>
<dbReference type="InterPro" id="IPR035919">
    <property type="entry name" value="EAL_sf"/>
</dbReference>
<feature type="domain" description="PAS" evidence="2">
    <location>
        <begin position="221"/>
        <end position="257"/>
    </location>
</feature>
<dbReference type="InterPro" id="IPR043128">
    <property type="entry name" value="Rev_trsase/Diguanyl_cyclase"/>
</dbReference>
<evidence type="ECO:0000313" key="7">
    <source>
        <dbReference type="Proteomes" id="UP000610594"/>
    </source>
</evidence>
<dbReference type="PROSITE" id="PS50113">
    <property type="entry name" value="PAC"/>
    <property type="match status" value="1"/>
</dbReference>
<dbReference type="InterPro" id="IPR029787">
    <property type="entry name" value="Nucleotide_cyclase"/>
</dbReference>
<dbReference type="Pfam" id="PF00563">
    <property type="entry name" value="EAL"/>
    <property type="match status" value="1"/>
</dbReference>
<dbReference type="InterPro" id="IPR035965">
    <property type="entry name" value="PAS-like_dom_sf"/>
</dbReference>
<dbReference type="CDD" id="cd01949">
    <property type="entry name" value="GGDEF"/>
    <property type="match status" value="1"/>
</dbReference>
<reference evidence="6 7" key="1">
    <citation type="submission" date="2019-10" db="EMBL/GenBank/DDBJ databases">
        <title>Taxonomy of Antarctic Massilia spp.: description of Massilia rubra sp. nov., Massilia aquatica sp. nov., Massilia mucilaginosa sp. nov., Massilia frigida sp. nov. isolated from streams, lakes and regoliths.</title>
        <authorList>
            <person name="Holochova P."/>
            <person name="Sedlacek I."/>
            <person name="Kralova S."/>
            <person name="Maslanova I."/>
            <person name="Busse H.-J."/>
            <person name="Stankova E."/>
            <person name="Vrbovska V."/>
            <person name="Kovarovic V."/>
            <person name="Bartak M."/>
            <person name="Svec P."/>
            <person name="Pantucek R."/>
        </authorList>
    </citation>
    <scope>NUCLEOTIDE SEQUENCE [LARGE SCALE GENOMIC DNA]</scope>
    <source>
        <strain evidence="6 7">CCM 8694</strain>
    </source>
</reference>
<dbReference type="SUPFAM" id="SSF55785">
    <property type="entry name" value="PYP-like sensor domain (PAS domain)"/>
    <property type="match status" value="1"/>
</dbReference>
<dbReference type="SMART" id="SM00052">
    <property type="entry name" value="EAL"/>
    <property type="match status" value="1"/>
</dbReference>
<evidence type="ECO:0000259" key="5">
    <source>
        <dbReference type="PROSITE" id="PS50887"/>
    </source>
</evidence>
<dbReference type="Gene3D" id="3.30.70.270">
    <property type="match status" value="1"/>
</dbReference>